<dbReference type="GO" id="GO:0009507">
    <property type="term" value="C:chloroplast"/>
    <property type="evidence" value="ECO:0007669"/>
    <property type="project" value="UniProtKB-SubCell"/>
</dbReference>
<dbReference type="FunFam" id="3.30.230.10:FF:000001">
    <property type="entry name" value="30S ribosomal protein S9"/>
    <property type="match status" value="1"/>
</dbReference>
<keyword evidence="6" id="KW-0934">Plastid</keyword>
<dbReference type="GO" id="GO:0006412">
    <property type="term" value="P:translation"/>
    <property type="evidence" value="ECO:0007669"/>
    <property type="project" value="UniProtKB-UniRule"/>
</dbReference>
<dbReference type="Pfam" id="PF00380">
    <property type="entry name" value="Ribosomal_S9"/>
    <property type="match status" value="1"/>
</dbReference>
<geneLocation type="chloroplast" evidence="6"/>
<dbReference type="GO" id="GO:0003723">
    <property type="term" value="F:RNA binding"/>
    <property type="evidence" value="ECO:0007669"/>
    <property type="project" value="TreeGrafter"/>
</dbReference>
<evidence type="ECO:0000256" key="3">
    <source>
        <dbReference type="ARBA" id="ARBA00023274"/>
    </source>
</evidence>
<evidence type="ECO:0000256" key="5">
    <source>
        <dbReference type="RuleBase" id="RU003815"/>
    </source>
</evidence>
<sequence length="132" mass="14890">MIEQKLKNLGRRKSAIALVKIVSGTGIISINGKDSTEFLQFNPKLIKCIKSPLNILNLDEKYDIFVKTKGGGVTGQSEAIKLSIARAIYNYVDDASRRKLKENGFLTRNSLCKERRKYGLKKARKAPQFSKR</sequence>
<dbReference type="GO" id="GO:0003735">
    <property type="term" value="F:structural constituent of ribosome"/>
    <property type="evidence" value="ECO:0007669"/>
    <property type="project" value="InterPro"/>
</dbReference>
<dbReference type="EMBL" id="MH898667">
    <property type="protein sequence ID" value="AYQ93308.1"/>
    <property type="molecule type" value="Genomic_DNA"/>
</dbReference>
<evidence type="ECO:0000256" key="4">
    <source>
        <dbReference type="HAMAP-Rule" id="MF_00532"/>
    </source>
</evidence>
<comment type="similarity">
    <text evidence="1 4 5">Belongs to the universal ribosomal protein uS9 family.</text>
</comment>
<proteinExistence type="inferred from homology"/>
<dbReference type="SUPFAM" id="SSF54211">
    <property type="entry name" value="Ribosomal protein S5 domain 2-like"/>
    <property type="match status" value="1"/>
</dbReference>
<dbReference type="InterPro" id="IPR023035">
    <property type="entry name" value="Ribosomal_uS9_bac/plastid"/>
</dbReference>
<dbReference type="InterPro" id="IPR020568">
    <property type="entry name" value="Ribosomal_Su5_D2-typ_SF"/>
</dbReference>
<reference evidence="6" key="1">
    <citation type="journal article" date="2018" name="Sci. Rep.">
        <title>Dynamic evolution of inverted repeats in Euglenophyta plastid genomes.</title>
        <authorList>
            <person name="Karnkowska A."/>
            <person name="Bennett M.S."/>
            <person name="Triemer R.E."/>
        </authorList>
    </citation>
    <scope>NUCLEOTIDE SEQUENCE</scope>
</reference>
<dbReference type="InterPro" id="IPR000754">
    <property type="entry name" value="Ribosomal_uS9"/>
</dbReference>
<dbReference type="NCBIfam" id="NF001099">
    <property type="entry name" value="PRK00132.1"/>
    <property type="match status" value="1"/>
</dbReference>
<evidence type="ECO:0000313" key="6">
    <source>
        <dbReference type="EMBL" id="AYQ93308.1"/>
    </source>
</evidence>
<dbReference type="GO" id="GO:0015935">
    <property type="term" value="C:small ribosomal subunit"/>
    <property type="evidence" value="ECO:0007669"/>
    <property type="project" value="UniProtKB-ARBA"/>
</dbReference>
<evidence type="ECO:0000256" key="1">
    <source>
        <dbReference type="ARBA" id="ARBA00005251"/>
    </source>
</evidence>
<name>A0A3G3LKS9_9EUGL</name>
<keyword evidence="2 4" id="KW-0689">Ribosomal protein</keyword>
<evidence type="ECO:0000256" key="2">
    <source>
        <dbReference type="ARBA" id="ARBA00022980"/>
    </source>
</evidence>
<dbReference type="InterPro" id="IPR014721">
    <property type="entry name" value="Ribsml_uS5_D2-typ_fold_subgr"/>
</dbReference>
<gene>
    <name evidence="4" type="primary">rps9</name>
</gene>
<keyword evidence="3 4" id="KW-0687">Ribonucleoprotein</keyword>
<dbReference type="HAMAP" id="MF_00532_B">
    <property type="entry name" value="Ribosomal_uS9_B"/>
    <property type="match status" value="1"/>
</dbReference>
<comment type="subcellular location">
    <subcellularLocation>
        <location evidence="4">Plastid</location>
        <location evidence="4">Chloroplast</location>
    </subcellularLocation>
</comment>
<dbReference type="PANTHER" id="PTHR21569:SF1">
    <property type="entry name" value="SMALL RIBOSOMAL SUBUNIT PROTEIN US9M"/>
    <property type="match status" value="1"/>
</dbReference>
<protein>
    <recommendedName>
        <fullName evidence="4">Small ribosomal subunit protein uS9c</fullName>
    </recommendedName>
</protein>
<dbReference type="InterPro" id="IPR020574">
    <property type="entry name" value="Ribosomal_uS9_CS"/>
</dbReference>
<keyword evidence="6" id="KW-0150">Chloroplast</keyword>
<accession>A0A3G3LKS9</accession>
<dbReference type="Gene3D" id="3.30.230.10">
    <property type="match status" value="1"/>
</dbReference>
<organism evidence="6">
    <name type="scientific">Phacus inflexus</name>
    <dbReference type="NCBI Taxonomy" id="461210"/>
    <lineage>
        <taxon>Eukaryota</taxon>
        <taxon>Discoba</taxon>
        <taxon>Euglenozoa</taxon>
        <taxon>Euglenida</taxon>
        <taxon>Spirocuta</taxon>
        <taxon>Euglenophyceae</taxon>
        <taxon>Euglenales</taxon>
        <taxon>Phacaceae</taxon>
        <taxon>Phacus</taxon>
    </lineage>
</organism>
<dbReference type="AlphaFoldDB" id="A0A3G3LKS9"/>
<dbReference type="PANTHER" id="PTHR21569">
    <property type="entry name" value="RIBOSOMAL PROTEIN S9"/>
    <property type="match status" value="1"/>
</dbReference>
<dbReference type="PROSITE" id="PS00360">
    <property type="entry name" value="RIBOSOMAL_S9"/>
    <property type="match status" value="1"/>
</dbReference>